<dbReference type="PANTHER" id="PTHR47506:SF6">
    <property type="entry name" value="HTH-TYPE TRANSCRIPTIONAL REPRESSOR NEMR"/>
    <property type="match status" value="1"/>
</dbReference>
<accession>A0A841R7B0</accession>
<dbReference type="InterPro" id="IPR001647">
    <property type="entry name" value="HTH_TetR"/>
</dbReference>
<dbReference type="PROSITE" id="PS50977">
    <property type="entry name" value="HTH_TETR_2"/>
    <property type="match status" value="1"/>
</dbReference>
<evidence type="ECO:0000313" key="6">
    <source>
        <dbReference type="EMBL" id="MBB6479716.1"/>
    </source>
</evidence>
<dbReference type="Gene3D" id="1.10.357.10">
    <property type="entry name" value="Tetracycline Repressor, domain 2"/>
    <property type="match status" value="1"/>
</dbReference>
<dbReference type="InterPro" id="IPR009057">
    <property type="entry name" value="Homeodomain-like_sf"/>
</dbReference>
<evidence type="ECO:0000256" key="4">
    <source>
        <dbReference type="PROSITE-ProRule" id="PRU00335"/>
    </source>
</evidence>
<keyword evidence="3" id="KW-0804">Transcription</keyword>
<keyword evidence="2 4" id="KW-0238">DNA-binding</keyword>
<dbReference type="Proteomes" id="UP000587760">
    <property type="component" value="Unassembled WGS sequence"/>
</dbReference>
<feature type="DNA-binding region" description="H-T-H motif" evidence="4">
    <location>
        <begin position="27"/>
        <end position="46"/>
    </location>
</feature>
<name>A0A841R7B0_9SPIO</name>
<dbReference type="InterPro" id="IPR011075">
    <property type="entry name" value="TetR_C"/>
</dbReference>
<dbReference type="SUPFAM" id="SSF46689">
    <property type="entry name" value="Homeodomain-like"/>
    <property type="match status" value="1"/>
</dbReference>
<dbReference type="PRINTS" id="PR00455">
    <property type="entry name" value="HTHTETR"/>
</dbReference>
<organism evidence="6 7">
    <name type="scientific">Spirochaeta isovalerica</name>
    <dbReference type="NCBI Taxonomy" id="150"/>
    <lineage>
        <taxon>Bacteria</taxon>
        <taxon>Pseudomonadati</taxon>
        <taxon>Spirochaetota</taxon>
        <taxon>Spirochaetia</taxon>
        <taxon>Spirochaetales</taxon>
        <taxon>Spirochaetaceae</taxon>
        <taxon>Spirochaeta</taxon>
    </lineage>
</organism>
<dbReference type="RefSeq" id="WP_184745186.1">
    <property type="nucleotide sequence ID" value="NZ_JACHGJ010000002.1"/>
</dbReference>
<proteinExistence type="predicted"/>
<dbReference type="SUPFAM" id="SSF48498">
    <property type="entry name" value="Tetracyclin repressor-like, C-terminal domain"/>
    <property type="match status" value="1"/>
</dbReference>
<dbReference type="Pfam" id="PF00440">
    <property type="entry name" value="TetR_N"/>
    <property type="match status" value="1"/>
</dbReference>
<evidence type="ECO:0000256" key="2">
    <source>
        <dbReference type="ARBA" id="ARBA00023125"/>
    </source>
</evidence>
<comment type="caution">
    <text evidence="6">The sequence shown here is derived from an EMBL/GenBank/DDBJ whole genome shotgun (WGS) entry which is preliminary data.</text>
</comment>
<protein>
    <submittedName>
        <fullName evidence="6">AcrR family transcriptional regulator</fullName>
    </submittedName>
</protein>
<evidence type="ECO:0000259" key="5">
    <source>
        <dbReference type="PROSITE" id="PS50977"/>
    </source>
</evidence>
<sequence length="189" mass="21680">MQNRTTKSLIVKTAEELILSYGYQGFSYNDIASAINIRKASIHYHFPKKEDLGIAFIRKYSRLFSLWGKRLGSISNKEKLIAFCRMYGSLSNGCTRICPIGMVAADYHSMPEGIREHSQRLIAQVEEWLTDLVEKGKEAGEFRQYLSSSDTARHMIYVMSGSLKMARIFKEPGRIKRAEKDLVFHICNE</sequence>
<feature type="domain" description="HTH tetR-type" evidence="5">
    <location>
        <begin position="4"/>
        <end position="64"/>
    </location>
</feature>
<dbReference type="GO" id="GO:0003677">
    <property type="term" value="F:DNA binding"/>
    <property type="evidence" value="ECO:0007669"/>
    <property type="project" value="UniProtKB-UniRule"/>
</dbReference>
<keyword evidence="7" id="KW-1185">Reference proteome</keyword>
<gene>
    <name evidence="6" type="ORF">HNR50_001374</name>
</gene>
<dbReference type="AlphaFoldDB" id="A0A841R7B0"/>
<dbReference type="PANTHER" id="PTHR47506">
    <property type="entry name" value="TRANSCRIPTIONAL REGULATORY PROTEIN"/>
    <property type="match status" value="1"/>
</dbReference>
<dbReference type="InterPro" id="IPR036271">
    <property type="entry name" value="Tet_transcr_reg_TetR-rel_C_sf"/>
</dbReference>
<dbReference type="EMBL" id="JACHGJ010000002">
    <property type="protein sequence ID" value="MBB6479716.1"/>
    <property type="molecule type" value="Genomic_DNA"/>
</dbReference>
<evidence type="ECO:0000313" key="7">
    <source>
        <dbReference type="Proteomes" id="UP000587760"/>
    </source>
</evidence>
<keyword evidence="1" id="KW-0805">Transcription regulation</keyword>
<evidence type="ECO:0000256" key="1">
    <source>
        <dbReference type="ARBA" id="ARBA00023015"/>
    </source>
</evidence>
<evidence type="ECO:0000256" key="3">
    <source>
        <dbReference type="ARBA" id="ARBA00023163"/>
    </source>
</evidence>
<reference evidence="6 7" key="1">
    <citation type="submission" date="2020-08" db="EMBL/GenBank/DDBJ databases">
        <title>Genomic Encyclopedia of Type Strains, Phase IV (KMG-IV): sequencing the most valuable type-strain genomes for metagenomic binning, comparative biology and taxonomic classification.</title>
        <authorList>
            <person name="Goeker M."/>
        </authorList>
    </citation>
    <scope>NUCLEOTIDE SEQUENCE [LARGE SCALE GENOMIC DNA]</scope>
    <source>
        <strain evidence="6 7">DSM 2461</strain>
    </source>
</reference>
<dbReference type="Pfam" id="PF16925">
    <property type="entry name" value="TetR_C_13"/>
    <property type="match status" value="1"/>
</dbReference>